<evidence type="ECO:0000313" key="2">
    <source>
        <dbReference type="EMBL" id="MCV6991149.1"/>
    </source>
</evidence>
<dbReference type="SUPFAM" id="SSF52540">
    <property type="entry name" value="P-loop containing nucleoside triphosphate hydrolases"/>
    <property type="match status" value="1"/>
</dbReference>
<dbReference type="InterPro" id="IPR027417">
    <property type="entry name" value="P-loop_NTPase"/>
</dbReference>
<feature type="compositionally biased region" description="Basic and acidic residues" evidence="1">
    <location>
        <begin position="441"/>
        <end position="450"/>
    </location>
</feature>
<sequence>MTTGPVSRHERDDELVARGKALGESGKYRPTSQSLGQGDGQPATELALVEHPDDADAPSVETNTDPDNAIDGARFILDQPEGIPTIWGRGTQVLWPKGEALMIAGGQGLGKTTLAGQVTAGLLGVGERSVLGLPVTDMGCKVLYLAMDRPRQIARSLRRQFGPEDRDILSERLVVWEGPPPRDLAANPTLLAKMAKYYQAGVVVVDSLKDAAVRLAEDSVGAQWNRARQHLLSQGCQLLELHHSTKRGPAGAPITGVADVYGSTWLTSGCGSIILLVGEPGDPIVSFRHVKQPAEEVGPYQLLHDQSAGHLSIDFQVDLVELVKLSGADGLTAKEAATAITGKDKPSGAEVEKARRRLNQKVSEGMLVRLGGDRGRGSTAAWFVADQEITRKSRDSENRWSENHADFGPNGNHAEITQITLDGETAGQKITHVNHGGHAPGNHENHRPFRDGVSGTGEGR</sequence>
<dbReference type="Proteomes" id="UP001207588">
    <property type="component" value="Unassembled WGS sequence"/>
</dbReference>
<protein>
    <submittedName>
        <fullName evidence="2">AAA family ATPase</fullName>
    </submittedName>
</protein>
<dbReference type="AlphaFoldDB" id="A0AAW5S941"/>
<feature type="compositionally biased region" description="Basic and acidic residues" evidence="1">
    <location>
        <begin position="391"/>
        <end position="405"/>
    </location>
</feature>
<feature type="region of interest" description="Disordered" evidence="1">
    <location>
        <begin position="1"/>
        <end position="42"/>
    </location>
</feature>
<feature type="region of interest" description="Disordered" evidence="1">
    <location>
        <begin position="430"/>
        <end position="460"/>
    </location>
</feature>
<dbReference type="RefSeq" id="WP_085989642.1">
    <property type="nucleotide sequence ID" value="NZ_JACKTG010000053.1"/>
</dbReference>
<dbReference type="Gene3D" id="3.40.50.300">
    <property type="entry name" value="P-loop containing nucleotide triphosphate hydrolases"/>
    <property type="match status" value="1"/>
</dbReference>
<comment type="caution">
    <text evidence="2">The sequence shown here is derived from an EMBL/GenBank/DDBJ whole genome shotgun (WGS) entry which is preliminary data.</text>
</comment>
<gene>
    <name evidence="2" type="ORF">H7I91_18005</name>
</gene>
<reference evidence="2" key="1">
    <citation type="submission" date="2020-07" db="EMBL/GenBank/DDBJ databases">
        <authorList>
            <person name="Pettersson B.M.F."/>
            <person name="Behra P.R.K."/>
            <person name="Ramesh M."/>
            <person name="Das S."/>
            <person name="Dasgupta S."/>
            <person name="Kirsebom L.A."/>
        </authorList>
    </citation>
    <scope>NUCLEOTIDE SEQUENCE</scope>
    <source>
        <strain evidence="2">DSM 45439</strain>
    </source>
</reference>
<dbReference type="Pfam" id="PF13481">
    <property type="entry name" value="AAA_25"/>
    <property type="match status" value="1"/>
</dbReference>
<evidence type="ECO:0000256" key="1">
    <source>
        <dbReference type="SAM" id="MobiDB-lite"/>
    </source>
</evidence>
<reference evidence="2" key="2">
    <citation type="journal article" date="2022" name="BMC Genomics">
        <title>Comparative genome analysis of mycobacteria focusing on tRNA and non-coding RNA.</title>
        <authorList>
            <person name="Behra P.R.K."/>
            <person name="Pettersson B.M.F."/>
            <person name="Ramesh M."/>
            <person name="Das S."/>
            <person name="Dasgupta S."/>
            <person name="Kirsebom L.A."/>
        </authorList>
    </citation>
    <scope>NUCLEOTIDE SEQUENCE</scope>
    <source>
        <strain evidence="2">DSM 45439</strain>
    </source>
</reference>
<organism evidence="2 3">
    <name type="scientific">Mycobacterium bouchedurhonense</name>
    <dbReference type="NCBI Taxonomy" id="701041"/>
    <lineage>
        <taxon>Bacteria</taxon>
        <taxon>Bacillati</taxon>
        <taxon>Actinomycetota</taxon>
        <taxon>Actinomycetes</taxon>
        <taxon>Mycobacteriales</taxon>
        <taxon>Mycobacteriaceae</taxon>
        <taxon>Mycobacterium</taxon>
        <taxon>Mycobacterium avium complex (MAC)</taxon>
    </lineage>
</organism>
<name>A0AAW5S941_MYCBC</name>
<proteinExistence type="predicted"/>
<feature type="compositionally biased region" description="Basic and acidic residues" evidence="1">
    <location>
        <begin position="7"/>
        <end position="17"/>
    </location>
</feature>
<feature type="region of interest" description="Disordered" evidence="1">
    <location>
        <begin position="391"/>
        <end position="414"/>
    </location>
</feature>
<accession>A0AAW5S941</accession>
<evidence type="ECO:0000313" key="3">
    <source>
        <dbReference type="Proteomes" id="UP001207588"/>
    </source>
</evidence>
<dbReference type="EMBL" id="JACKTG010000053">
    <property type="protein sequence ID" value="MCV6991149.1"/>
    <property type="molecule type" value="Genomic_DNA"/>
</dbReference>